<evidence type="ECO:0000256" key="4">
    <source>
        <dbReference type="ARBA" id="ARBA00022475"/>
    </source>
</evidence>
<dbReference type="Pfam" id="PF00122">
    <property type="entry name" value="E1-E2_ATPase"/>
    <property type="match status" value="1"/>
</dbReference>
<dbReference type="InterPro" id="IPR036163">
    <property type="entry name" value="HMA_dom_sf"/>
</dbReference>
<dbReference type="RefSeq" id="WP_051432247.1">
    <property type="nucleotide sequence ID" value="NZ_NRRE01000028.1"/>
</dbReference>
<dbReference type="Gene3D" id="3.30.70.100">
    <property type="match status" value="1"/>
</dbReference>
<dbReference type="EMBL" id="NRRE01000028">
    <property type="protein sequence ID" value="MBK1698616.1"/>
    <property type="molecule type" value="Genomic_DNA"/>
</dbReference>
<feature type="transmembrane region" description="Helical" evidence="15">
    <location>
        <begin position="131"/>
        <end position="152"/>
    </location>
</feature>
<evidence type="ECO:0000256" key="8">
    <source>
        <dbReference type="ARBA" id="ARBA00022741"/>
    </source>
</evidence>
<keyword evidence="9 15" id="KW-0067">ATP-binding</keyword>
<name>A0A934QKK5_9PROT</name>
<dbReference type="InterPro" id="IPR023214">
    <property type="entry name" value="HAD_sf"/>
</dbReference>
<evidence type="ECO:0000256" key="13">
    <source>
        <dbReference type="ARBA" id="ARBA00023065"/>
    </source>
</evidence>
<feature type="transmembrane region" description="Helical" evidence="15">
    <location>
        <begin position="225"/>
        <end position="243"/>
    </location>
</feature>
<proteinExistence type="inferred from homology"/>
<dbReference type="GO" id="GO:0005524">
    <property type="term" value="F:ATP binding"/>
    <property type="evidence" value="ECO:0007669"/>
    <property type="project" value="UniProtKB-UniRule"/>
</dbReference>
<dbReference type="Pfam" id="PF00403">
    <property type="entry name" value="HMA"/>
    <property type="match status" value="1"/>
</dbReference>
<dbReference type="InterPro" id="IPR018303">
    <property type="entry name" value="ATPase_P-typ_P_site"/>
</dbReference>
<reference evidence="17" key="2">
    <citation type="journal article" date="2020" name="Microorganisms">
        <title>Osmotic Adaptation and Compatible Solute Biosynthesis of Phototrophic Bacteria as Revealed from Genome Analyses.</title>
        <authorList>
            <person name="Imhoff J.F."/>
            <person name="Rahn T."/>
            <person name="Kunzel S."/>
            <person name="Keller A."/>
            <person name="Neulinger S.C."/>
        </authorList>
    </citation>
    <scope>NUCLEOTIDE SEQUENCE</scope>
    <source>
        <strain evidence="17">DSM 9154</strain>
    </source>
</reference>
<dbReference type="NCBIfam" id="TIGR01525">
    <property type="entry name" value="ATPase-IB_hvy"/>
    <property type="match status" value="1"/>
</dbReference>
<organism evidence="17 18">
    <name type="scientific">Rhodovibrio salinarum</name>
    <dbReference type="NCBI Taxonomy" id="1087"/>
    <lineage>
        <taxon>Bacteria</taxon>
        <taxon>Pseudomonadati</taxon>
        <taxon>Pseudomonadota</taxon>
        <taxon>Alphaproteobacteria</taxon>
        <taxon>Rhodospirillales</taxon>
        <taxon>Rhodovibrionaceae</taxon>
        <taxon>Rhodovibrio</taxon>
    </lineage>
</organism>
<keyword evidence="11" id="KW-1278">Translocase</keyword>
<evidence type="ECO:0000256" key="7">
    <source>
        <dbReference type="ARBA" id="ARBA00022723"/>
    </source>
</evidence>
<evidence type="ECO:0000256" key="3">
    <source>
        <dbReference type="ARBA" id="ARBA00022448"/>
    </source>
</evidence>
<feature type="transmembrane region" description="Helical" evidence="15">
    <location>
        <begin position="201"/>
        <end position="219"/>
    </location>
</feature>
<comment type="subcellular location">
    <subcellularLocation>
        <location evidence="1">Cell membrane</location>
        <topology evidence="1">Multi-pass membrane protein</topology>
    </subcellularLocation>
</comment>
<evidence type="ECO:0000313" key="18">
    <source>
        <dbReference type="Proteomes" id="UP000778970"/>
    </source>
</evidence>
<keyword evidence="18" id="KW-1185">Reference proteome</keyword>
<dbReference type="PROSITE" id="PS00154">
    <property type="entry name" value="ATPASE_E1_E2"/>
    <property type="match status" value="1"/>
</dbReference>
<dbReference type="NCBIfam" id="TIGR01511">
    <property type="entry name" value="ATPase-IB1_Cu"/>
    <property type="match status" value="1"/>
</dbReference>
<evidence type="ECO:0000313" key="17">
    <source>
        <dbReference type="EMBL" id="MBK1698616.1"/>
    </source>
</evidence>
<evidence type="ECO:0000256" key="5">
    <source>
        <dbReference type="ARBA" id="ARBA00022553"/>
    </source>
</evidence>
<feature type="transmembrane region" description="Helical" evidence="15">
    <location>
        <begin position="164"/>
        <end position="181"/>
    </location>
</feature>
<dbReference type="GO" id="GO:0043682">
    <property type="term" value="F:P-type divalent copper transporter activity"/>
    <property type="evidence" value="ECO:0007669"/>
    <property type="project" value="TreeGrafter"/>
</dbReference>
<dbReference type="Gene3D" id="3.40.50.1000">
    <property type="entry name" value="HAD superfamily/HAD-like"/>
    <property type="match status" value="1"/>
</dbReference>
<dbReference type="Gene3D" id="2.70.150.10">
    <property type="entry name" value="Calcium-transporting ATPase, cytoplasmic transduction domain A"/>
    <property type="match status" value="1"/>
</dbReference>
<dbReference type="PROSITE" id="PS50846">
    <property type="entry name" value="HMA_2"/>
    <property type="match status" value="1"/>
</dbReference>
<evidence type="ECO:0000256" key="9">
    <source>
        <dbReference type="ARBA" id="ARBA00022840"/>
    </source>
</evidence>
<reference evidence="17" key="1">
    <citation type="submission" date="2017-08" db="EMBL/GenBank/DDBJ databases">
        <authorList>
            <person name="Imhoff J.F."/>
            <person name="Rahn T."/>
            <person name="Kuenzel S."/>
            <person name="Neulinger S.C."/>
        </authorList>
    </citation>
    <scope>NUCLEOTIDE SEQUENCE</scope>
    <source>
        <strain evidence="17">DSM 9154</strain>
    </source>
</reference>
<evidence type="ECO:0000256" key="11">
    <source>
        <dbReference type="ARBA" id="ARBA00022967"/>
    </source>
</evidence>
<feature type="transmembrane region" description="Helical" evidence="15">
    <location>
        <begin position="704"/>
        <end position="732"/>
    </location>
</feature>
<dbReference type="InterPro" id="IPR001757">
    <property type="entry name" value="P_typ_ATPase"/>
</dbReference>
<dbReference type="AlphaFoldDB" id="A0A934QKK5"/>
<evidence type="ECO:0000256" key="14">
    <source>
        <dbReference type="ARBA" id="ARBA00023136"/>
    </source>
</evidence>
<evidence type="ECO:0000256" key="6">
    <source>
        <dbReference type="ARBA" id="ARBA00022692"/>
    </source>
</evidence>
<dbReference type="SUPFAM" id="SSF55008">
    <property type="entry name" value="HMA, heavy metal-associated domain"/>
    <property type="match status" value="1"/>
</dbReference>
<keyword evidence="7 15" id="KW-0479">Metal-binding</keyword>
<keyword evidence="6 15" id="KW-0812">Transmembrane</keyword>
<keyword evidence="5" id="KW-0597">Phosphoprotein</keyword>
<dbReference type="SUPFAM" id="SSF56784">
    <property type="entry name" value="HAD-like"/>
    <property type="match status" value="1"/>
</dbReference>
<accession>A0A934QKK5</accession>
<dbReference type="InterPro" id="IPR006121">
    <property type="entry name" value="HMA_dom"/>
</dbReference>
<dbReference type="NCBIfam" id="TIGR01512">
    <property type="entry name" value="ATPase-IB2_Cd"/>
    <property type="match status" value="1"/>
</dbReference>
<evidence type="ECO:0000259" key="16">
    <source>
        <dbReference type="PROSITE" id="PS50846"/>
    </source>
</evidence>
<dbReference type="InterPro" id="IPR059000">
    <property type="entry name" value="ATPase_P-type_domA"/>
</dbReference>
<keyword evidence="8 15" id="KW-0547">Nucleotide-binding</keyword>
<dbReference type="Proteomes" id="UP000778970">
    <property type="component" value="Unassembled WGS sequence"/>
</dbReference>
<dbReference type="InterPro" id="IPR023299">
    <property type="entry name" value="ATPase_P-typ_cyto_dom_N"/>
</dbReference>
<dbReference type="Pfam" id="PF00702">
    <property type="entry name" value="Hydrolase"/>
    <property type="match status" value="1"/>
</dbReference>
<dbReference type="GO" id="GO:0016887">
    <property type="term" value="F:ATP hydrolysis activity"/>
    <property type="evidence" value="ECO:0007669"/>
    <property type="project" value="InterPro"/>
</dbReference>
<feature type="transmembrane region" description="Helical" evidence="15">
    <location>
        <begin position="411"/>
        <end position="435"/>
    </location>
</feature>
<protein>
    <submittedName>
        <fullName evidence="17">Copper-translocating P-type ATPase</fullName>
    </submittedName>
</protein>
<dbReference type="InterPro" id="IPR023298">
    <property type="entry name" value="ATPase_P-typ_TM_dom_sf"/>
</dbReference>
<dbReference type="InterPro" id="IPR008250">
    <property type="entry name" value="ATPase_P-typ_transduc_dom_A_sf"/>
</dbReference>
<dbReference type="NCBIfam" id="TIGR01494">
    <property type="entry name" value="ATPase_P-type"/>
    <property type="match status" value="2"/>
</dbReference>
<dbReference type="PANTHER" id="PTHR43520">
    <property type="entry name" value="ATP7, ISOFORM B"/>
    <property type="match status" value="1"/>
</dbReference>
<dbReference type="SUPFAM" id="SSF81653">
    <property type="entry name" value="Calcium ATPase, transduction domain A"/>
    <property type="match status" value="1"/>
</dbReference>
<dbReference type="GO" id="GO:0005886">
    <property type="term" value="C:plasma membrane"/>
    <property type="evidence" value="ECO:0007669"/>
    <property type="project" value="UniProtKB-SubCell"/>
</dbReference>
<dbReference type="CDD" id="cd00371">
    <property type="entry name" value="HMA"/>
    <property type="match status" value="1"/>
</dbReference>
<dbReference type="GO" id="GO:0005507">
    <property type="term" value="F:copper ion binding"/>
    <property type="evidence" value="ECO:0007669"/>
    <property type="project" value="TreeGrafter"/>
</dbReference>
<dbReference type="SUPFAM" id="SSF81665">
    <property type="entry name" value="Calcium ATPase, transmembrane domain M"/>
    <property type="match status" value="1"/>
</dbReference>
<keyword evidence="10" id="KW-0460">Magnesium</keyword>
<gene>
    <name evidence="17" type="ORF">CKO21_15315</name>
</gene>
<dbReference type="InterPro" id="IPR036412">
    <property type="entry name" value="HAD-like_sf"/>
</dbReference>
<comment type="caution">
    <text evidence="17">The sequence shown here is derived from an EMBL/GenBank/DDBJ whole genome shotgun (WGS) entry which is preliminary data.</text>
</comment>
<sequence length="754" mass="79210">MSCCTTGVADVARAEAESGRQAAGDAREPVDVTPYVQADAQGRHTLALMVEGIHCGGCVKTIERELSAMDGVESARVNMTTRRLQVVWQGAVEQGGEMVRRLAGLGYRAVPYDPQRLSDDDTRQEKELLRAMAVAGFAAANVMLLSVSVWAGHAQGMADVTRDLLHWFSALIALPAIVYAGRPFYRSALSALKAGRMNMDVPISLAVLLAGGMSLSETIQSGPHAYFDSAVTLLFFLLLGRYLDRRARGKARSAAERLLALRSGAVTLLDADGSRRVVPADQLQPGMRILAAAGERIAADGRIVDGTSELDSSLLTGETLPHAAQPGSRVYSGTLNLSAPVTVEVTAVGEDTLLSEIVRLMETAEQRRAKYVALADRMARGYAPVVHVLALAAFLGWVILGGLAWQPALLIAVAVLIVTCPCALGLAVPAVQVIASGRLLKRGVLLKSGTALERLAKVDTVVFDKTGTLTLGRPELKETDVDPLDLRAAAGLAGASTHPLARALSRAAPDMPVLDGVREEPGCGLAWADAQGNETRLGKRSWVGADAAAEDDDHDGPELWLTRPGMAPVRFTFDDPLRSDAGEVVRTLQGQGKEVVLLSGDRTPTVEKVAGALGLADWQAECAPAQKVARLEKLVAGGKRVLMVGDGLNDAPALAAASVSLSPASAADISQTAADAVFQGERLAPVLEVLEVARRAGRLVHQNFGLAFAYNAVAVPLAMAGFVTPLIAAVVMSASSLAVTGNSLRLGLTRATTE</sequence>
<keyword evidence="13" id="KW-0406">Ion transport</keyword>
<evidence type="ECO:0000256" key="10">
    <source>
        <dbReference type="ARBA" id="ARBA00022842"/>
    </source>
</evidence>
<feature type="domain" description="HMA" evidence="16">
    <location>
        <begin position="44"/>
        <end position="110"/>
    </location>
</feature>
<dbReference type="Gene3D" id="3.40.1110.10">
    <property type="entry name" value="Calcium-transporting ATPase, cytoplasmic domain N"/>
    <property type="match status" value="1"/>
</dbReference>
<keyword evidence="4 15" id="KW-1003">Cell membrane</keyword>
<evidence type="ECO:0000256" key="12">
    <source>
        <dbReference type="ARBA" id="ARBA00022989"/>
    </source>
</evidence>
<evidence type="ECO:0000256" key="2">
    <source>
        <dbReference type="ARBA" id="ARBA00006024"/>
    </source>
</evidence>
<keyword evidence="3" id="KW-0813">Transport</keyword>
<feature type="transmembrane region" description="Helical" evidence="15">
    <location>
        <begin position="385"/>
        <end position="405"/>
    </location>
</feature>
<dbReference type="InterPro" id="IPR027256">
    <property type="entry name" value="P-typ_ATPase_IB"/>
</dbReference>
<evidence type="ECO:0000256" key="1">
    <source>
        <dbReference type="ARBA" id="ARBA00004651"/>
    </source>
</evidence>
<dbReference type="PRINTS" id="PR00119">
    <property type="entry name" value="CATATPASE"/>
</dbReference>
<dbReference type="PANTHER" id="PTHR43520:SF5">
    <property type="entry name" value="CATION-TRANSPORTING P-TYPE ATPASE-RELATED"/>
    <property type="match status" value="1"/>
</dbReference>
<comment type="similarity">
    <text evidence="2 15">Belongs to the cation transport ATPase (P-type) (TC 3.A.3) family. Type IB subfamily.</text>
</comment>
<evidence type="ECO:0000256" key="15">
    <source>
        <dbReference type="RuleBase" id="RU362081"/>
    </source>
</evidence>
<dbReference type="GO" id="GO:0055070">
    <property type="term" value="P:copper ion homeostasis"/>
    <property type="evidence" value="ECO:0007669"/>
    <property type="project" value="TreeGrafter"/>
</dbReference>
<keyword evidence="14 15" id="KW-0472">Membrane</keyword>
<keyword evidence="12 15" id="KW-1133">Transmembrane helix</keyword>